<dbReference type="EMBL" id="CP002009">
    <property type="protein sequence ID" value="ADG13342.1"/>
    <property type="molecule type" value="Genomic_DNA"/>
</dbReference>
<protein>
    <submittedName>
        <fullName evidence="1">Uncharacterized protein</fullName>
    </submittedName>
</protein>
<keyword evidence="2" id="KW-1185">Reference proteome</keyword>
<dbReference type="STRING" id="573063.Metin_0675"/>
<dbReference type="HOGENOM" id="CLU_1976528_0_0_2"/>
<dbReference type="KEGG" id="mif:Metin_0675"/>
<dbReference type="GeneID" id="9131682"/>
<proteinExistence type="predicted"/>
<dbReference type="AlphaFoldDB" id="D5VRY9"/>
<dbReference type="eggNOG" id="arCOG08263">
    <property type="taxonomic scope" value="Archaea"/>
</dbReference>
<dbReference type="RefSeq" id="WP_013100088.1">
    <property type="nucleotide sequence ID" value="NC_014122.1"/>
</dbReference>
<sequence>MKKLDEIKEKVERIINLKAKLTLLAKFENIKRYDSKIISDLAKNQEEALLLLYKKFLIYYNEEPKITIEIEGKIKEILEELVKLERELAKTCGPNFGIRQPIIHCLNDDEEFLFYIEGGNSDREGL</sequence>
<organism evidence="1 2">
    <name type="scientific">Methanocaldococcus infernus (strain DSM 11812 / JCM 15783 / ME)</name>
    <dbReference type="NCBI Taxonomy" id="573063"/>
    <lineage>
        <taxon>Archaea</taxon>
        <taxon>Methanobacteriati</taxon>
        <taxon>Methanobacteriota</taxon>
        <taxon>Methanomada group</taxon>
        <taxon>Methanococci</taxon>
        <taxon>Methanococcales</taxon>
        <taxon>Methanocaldococcaceae</taxon>
        <taxon>Methanocaldococcus</taxon>
    </lineage>
</organism>
<evidence type="ECO:0000313" key="1">
    <source>
        <dbReference type="EMBL" id="ADG13342.1"/>
    </source>
</evidence>
<dbReference type="OrthoDB" id="65694at2157"/>
<dbReference type="Proteomes" id="UP000002061">
    <property type="component" value="Chromosome"/>
</dbReference>
<evidence type="ECO:0000313" key="2">
    <source>
        <dbReference type="Proteomes" id="UP000002061"/>
    </source>
</evidence>
<accession>D5VRY9</accession>
<name>D5VRY9_METIM</name>
<reference evidence="1" key="1">
    <citation type="submission" date="2010-04" db="EMBL/GenBank/DDBJ databases">
        <title>Complete sequence of Methanocaldococcus infernus ME.</title>
        <authorList>
            <consortium name="US DOE Joint Genome Institute"/>
            <person name="Lucas S."/>
            <person name="Copeland A."/>
            <person name="Lapidus A."/>
            <person name="Cheng J.-F."/>
            <person name="Bruce D."/>
            <person name="Goodwin L."/>
            <person name="Pitluck S."/>
            <person name="Munk A.C."/>
            <person name="Detter J.C."/>
            <person name="Han C."/>
            <person name="Tapia R."/>
            <person name="Land M."/>
            <person name="Hauser L."/>
            <person name="Kyrpides N."/>
            <person name="Mikhailova N."/>
            <person name="Sieprawska-Lupa M."/>
            <person name="Whitman W.B."/>
            <person name="Woyke T."/>
        </authorList>
    </citation>
    <scope>NUCLEOTIDE SEQUENCE [LARGE SCALE GENOMIC DNA]</scope>
    <source>
        <strain evidence="1">ME</strain>
    </source>
</reference>
<gene>
    <name evidence="1" type="ordered locus">Metin_0675</name>
</gene>